<dbReference type="InterPro" id="IPR007712">
    <property type="entry name" value="RelE/ParE_toxin"/>
</dbReference>
<name>A0A7T0BUA3_9BACT</name>
<dbReference type="AlphaFoldDB" id="A0A7T0BUA3"/>
<reference evidence="2 3" key="1">
    <citation type="submission" date="2020-02" db="EMBL/GenBank/DDBJ databases">
        <title>Genomic and physiological characterization of two novel Nitrospinaceae genera.</title>
        <authorList>
            <person name="Mueller A.J."/>
            <person name="Jung M.-Y."/>
            <person name="Strachan C.R."/>
            <person name="Herbold C.W."/>
            <person name="Kirkegaard R.H."/>
            <person name="Daims H."/>
        </authorList>
    </citation>
    <scope>NUCLEOTIDE SEQUENCE [LARGE SCALE GENOMIC DNA]</scope>
    <source>
        <strain evidence="2">EB</strain>
    </source>
</reference>
<dbReference type="InterPro" id="IPR035093">
    <property type="entry name" value="RelE/ParE_toxin_dom_sf"/>
</dbReference>
<organism evidence="2 3">
    <name type="scientific">Candidatus Nitronauta litoralis</name>
    <dbReference type="NCBI Taxonomy" id="2705533"/>
    <lineage>
        <taxon>Bacteria</taxon>
        <taxon>Pseudomonadati</taxon>
        <taxon>Nitrospinota/Tectimicrobiota group</taxon>
        <taxon>Nitrospinota</taxon>
        <taxon>Nitrospinia</taxon>
        <taxon>Nitrospinales</taxon>
        <taxon>Nitrospinaceae</taxon>
        <taxon>Candidatus Nitronauta</taxon>
    </lineage>
</organism>
<accession>A0A7T0BUA3</accession>
<dbReference type="EMBL" id="CP048685">
    <property type="protein sequence ID" value="QPJ60983.1"/>
    <property type="molecule type" value="Genomic_DNA"/>
</dbReference>
<dbReference type="KEGG" id="nli:G3M70_03395"/>
<dbReference type="Gene3D" id="3.30.2310.20">
    <property type="entry name" value="RelE-like"/>
    <property type="match status" value="1"/>
</dbReference>
<keyword evidence="1" id="KW-1277">Toxin-antitoxin system</keyword>
<dbReference type="Proteomes" id="UP000594688">
    <property type="component" value="Chromosome"/>
</dbReference>
<dbReference type="Pfam" id="PF05016">
    <property type="entry name" value="ParE_toxin"/>
    <property type="match status" value="1"/>
</dbReference>
<evidence type="ECO:0000256" key="1">
    <source>
        <dbReference type="ARBA" id="ARBA00022649"/>
    </source>
</evidence>
<evidence type="ECO:0000313" key="2">
    <source>
        <dbReference type="EMBL" id="QPJ60983.1"/>
    </source>
</evidence>
<sequence>MKSYDVFLTPDAIQDLKNIYDFIAEASGFPEVAWRYIERLKEKCFDLRTAPLRGNKRDDLRKNLRIVAIDEKAVAAFEIDEKNQSVTILNIFYGGRDYDALIRG</sequence>
<evidence type="ECO:0000313" key="3">
    <source>
        <dbReference type="Proteomes" id="UP000594688"/>
    </source>
</evidence>
<gene>
    <name evidence="2" type="ORF">G3M70_03395</name>
</gene>
<protein>
    <submittedName>
        <fullName evidence="2">Type II toxin-antitoxin system RelE/ParE family toxin</fullName>
    </submittedName>
</protein>
<proteinExistence type="predicted"/>